<dbReference type="InterPro" id="IPR007410">
    <property type="entry name" value="LpqE-like"/>
</dbReference>
<reference evidence="1 2" key="1">
    <citation type="submission" date="2019-07" db="EMBL/GenBank/DDBJ databases">
        <title>Sphingomonas alkalisoli sp. nov., isolated from rhizosphere soil of Suaedae salsa.</title>
        <authorList>
            <person name="Zhang H."/>
            <person name="Xu L."/>
            <person name="Zhang J.-X."/>
            <person name="Sun J.-Q."/>
        </authorList>
    </citation>
    <scope>NUCLEOTIDE SEQUENCE [LARGE SCALE GENOMIC DNA]</scope>
    <source>
        <strain evidence="1 2">XS-10</strain>
    </source>
</reference>
<dbReference type="Pfam" id="PF04314">
    <property type="entry name" value="PCuAC"/>
    <property type="match status" value="1"/>
</dbReference>
<evidence type="ECO:0000313" key="1">
    <source>
        <dbReference type="EMBL" id="QDX25709.1"/>
    </source>
</evidence>
<dbReference type="PANTHER" id="PTHR36302:SF1">
    <property type="entry name" value="COPPER CHAPERONE PCU(A)C"/>
    <property type="match status" value="1"/>
</dbReference>
<dbReference type="OrthoDB" id="9796962at2"/>
<dbReference type="Gene3D" id="2.60.40.1890">
    <property type="entry name" value="PCu(A)C copper chaperone"/>
    <property type="match status" value="1"/>
</dbReference>
<dbReference type="AlphaFoldDB" id="A0A518RE53"/>
<dbReference type="RefSeq" id="WP_145845876.1">
    <property type="nucleotide sequence ID" value="NZ_CP042239.1"/>
</dbReference>
<name>A0A518RE53_9SPHN</name>
<organism evidence="1 2">
    <name type="scientific">Sphingomonas suaedae</name>
    <dbReference type="NCBI Taxonomy" id="2599297"/>
    <lineage>
        <taxon>Bacteria</taxon>
        <taxon>Pseudomonadati</taxon>
        <taxon>Pseudomonadota</taxon>
        <taxon>Alphaproteobacteria</taxon>
        <taxon>Sphingomonadales</taxon>
        <taxon>Sphingomonadaceae</taxon>
        <taxon>Sphingomonas</taxon>
    </lineage>
</organism>
<dbReference type="Proteomes" id="UP000318055">
    <property type="component" value="Chromosome"/>
</dbReference>
<dbReference type="InterPro" id="IPR058248">
    <property type="entry name" value="Lxx211020-like"/>
</dbReference>
<sequence>MRSAMMAMAAAVTLAGCEQAQLGVEDAWVRLPAVSGRPGAAYFTVKGGADATNLLAVSSPVALRTELHEMKHEGGMMTMAPIKDVPIAARATVAFQPGGKHVMLYDISPSVRAGTKVPLRIAFANGQTIELEAEVRAPGQEK</sequence>
<dbReference type="EMBL" id="CP042239">
    <property type="protein sequence ID" value="QDX25709.1"/>
    <property type="molecule type" value="Genomic_DNA"/>
</dbReference>
<proteinExistence type="predicted"/>
<protein>
    <submittedName>
        <fullName evidence="1">Copper chaperone PCu(A)C</fullName>
    </submittedName>
</protein>
<dbReference type="KEGG" id="ssua:FPZ54_06520"/>
<evidence type="ECO:0000313" key="2">
    <source>
        <dbReference type="Proteomes" id="UP000318055"/>
    </source>
</evidence>
<dbReference type="SUPFAM" id="SSF110087">
    <property type="entry name" value="DR1885-like metal-binding protein"/>
    <property type="match status" value="1"/>
</dbReference>
<dbReference type="PANTHER" id="PTHR36302">
    <property type="entry name" value="BLR7088 PROTEIN"/>
    <property type="match status" value="1"/>
</dbReference>
<dbReference type="PROSITE" id="PS51257">
    <property type="entry name" value="PROKAR_LIPOPROTEIN"/>
    <property type="match status" value="1"/>
</dbReference>
<keyword evidence="2" id="KW-1185">Reference proteome</keyword>
<gene>
    <name evidence="1" type="ORF">FPZ54_06520</name>
</gene>
<accession>A0A518RE53</accession>
<dbReference type="InterPro" id="IPR036182">
    <property type="entry name" value="PCuAC_sf"/>
</dbReference>